<accession>A0A9Q0DCG8</accession>
<organism evidence="1 2">
    <name type="scientific">Muraenolepis orangiensis</name>
    <name type="common">Patagonian moray cod</name>
    <dbReference type="NCBI Taxonomy" id="630683"/>
    <lineage>
        <taxon>Eukaryota</taxon>
        <taxon>Metazoa</taxon>
        <taxon>Chordata</taxon>
        <taxon>Craniata</taxon>
        <taxon>Vertebrata</taxon>
        <taxon>Euteleostomi</taxon>
        <taxon>Actinopterygii</taxon>
        <taxon>Neopterygii</taxon>
        <taxon>Teleostei</taxon>
        <taxon>Neoteleostei</taxon>
        <taxon>Acanthomorphata</taxon>
        <taxon>Zeiogadaria</taxon>
        <taxon>Gadariae</taxon>
        <taxon>Gadiformes</taxon>
        <taxon>Muraenolepidoidei</taxon>
        <taxon>Muraenolepididae</taxon>
        <taxon>Muraenolepis</taxon>
    </lineage>
</organism>
<dbReference type="AlphaFoldDB" id="A0A9Q0DCG8"/>
<gene>
    <name evidence="1" type="ORF">NHX12_013858</name>
</gene>
<sequence length="99" mass="10545">MGQGPSVTPHRGGNQIRNFYVEDGIPVVDCWTLGDHILSPSFVTMSKKASCCSFRQSQGTHLVGMSCPSEVGRFEERDGCASGCDTTLSQCSGPTEASK</sequence>
<evidence type="ECO:0000313" key="1">
    <source>
        <dbReference type="EMBL" id="KAJ3585136.1"/>
    </source>
</evidence>
<name>A0A9Q0DCG8_9TELE</name>
<reference evidence="1" key="1">
    <citation type="submission" date="2022-07" db="EMBL/GenBank/DDBJ databases">
        <title>Chromosome-level genome of Muraenolepis orangiensis.</title>
        <authorList>
            <person name="Kim J."/>
        </authorList>
    </citation>
    <scope>NUCLEOTIDE SEQUENCE</scope>
    <source>
        <strain evidence="1">KU_S4_2022</strain>
        <tissue evidence="1">Muscle</tissue>
    </source>
</reference>
<evidence type="ECO:0000313" key="2">
    <source>
        <dbReference type="Proteomes" id="UP001148018"/>
    </source>
</evidence>
<protein>
    <submittedName>
        <fullName evidence="1">Uncharacterized protein</fullName>
    </submittedName>
</protein>
<dbReference type="Proteomes" id="UP001148018">
    <property type="component" value="Unassembled WGS sequence"/>
</dbReference>
<keyword evidence="2" id="KW-1185">Reference proteome</keyword>
<comment type="caution">
    <text evidence="1">The sequence shown here is derived from an EMBL/GenBank/DDBJ whole genome shotgun (WGS) entry which is preliminary data.</text>
</comment>
<proteinExistence type="predicted"/>
<dbReference type="EMBL" id="JANIIK010000118">
    <property type="protein sequence ID" value="KAJ3585136.1"/>
    <property type="molecule type" value="Genomic_DNA"/>
</dbReference>